<gene>
    <name evidence="5" type="ORF">PCOR1329_LOCUS63031</name>
</gene>
<dbReference type="SUPFAM" id="SSF56112">
    <property type="entry name" value="Protein kinase-like (PK-like)"/>
    <property type="match status" value="1"/>
</dbReference>
<dbReference type="InterPro" id="IPR011009">
    <property type="entry name" value="Kinase-like_dom_sf"/>
</dbReference>
<evidence type="ECO:0000256" key="3">
    <source>
        <dbReference type="SAM" id="MobiDB-lite"/>
    </source>
</evidence>
<evidence type="ECO:0000259" key="4">
    <source>
        <dbReference type="PROSITE" id="PS50011"/>
    </source>
</evidence>
<name>A0ABN9W0X7_9DINO</name>
<dbReference type="PANTHER" id="PTHR48012">
    <property type="entry name" value="STERILE20-LIKE KINASE, ISOFORM B-RELATED"/>
    <property type="match status" value="1"/>
</dbReference>
<reference evidence="5" key="1">
    <citation type="submission" date="2023-10" db="EMBL/GenBank/DDBJ databases">
        <authorList>
            <person name="Chen Y."/>
            <person name="Shah S."/>
            <person name="Dougan E. K."/>
            <person name="Thang M."/>
            <person name="Chan C."/>
        </authorList>
    </citation>
    <scope>NUCLEOTIDE SEQUENCE [LARGE SCALE GENOMIC DNA]</scope>
</reference>
<comment type="caution">
    <text evidence="5">The sequence shown here is derived from an EMBL/GenBank/DDBJ whole genome shotgun (WGS) entry which is preliminary data.</text>
</comment>
<dbReference type="InterPro" id="IPR000719">
    <property type="entry name" value="Prot_kinase_dom"/>
</dbReference>
<keyword evidence="6" id="KW-1185">Reference proteome</keyword>
<dbReference type="InterPro" id="IPR008271">
    <property type="entry name" value="Ser/Thr_kinase_AS"/>
</dbReference>
<evidence type="ECO:0000313" key="6">
    <source>
        <dbReference type="Proteomes" id="UP001189429"/>
    </source>
</evidence>
<dbReference type="Pfam" id="PF00069">
    <property type="entry name" value="Pkinase"/>
    <property type="match status" value="1"/>
</dbReference>
<dbReference type="InterPro" id="IPR050629">
    <property type="entry name" value="STE20/SPS1-PAK"/>
</dbReference>
<proteinExistence type="predicted"/>
<feature type="region of interest" description="Disordered" evidence="3">
    <location>
        <begin position="94"/>
        <end position="123"/>
    </location>
</feature>
<evidence type="ECO:0000313" key="5">
    <source>
        <dbReference type="EMBL" id="CAK0879654.1"/>
    </source>
</evidence>
<dbReference type="Gene3D" id="1.10.510.10">
    <property type="entry name" value="Transferase(Phosphotransferase) domain 1"/>
    <property type="match status" value="1"/>
</dbReference>
<feature type="non-terminal residue" evidence="5">
    <location>
        <position position="123"/>
    </location>
</feature>
<accession>A0ABN9W0X7</accession>
<dbReference type="EMBL" id="CAUYUJ010017986">
    <property type="protein sequence ID" value="CAK0879654.1"/>
    <property type="molecule type" value="Genomic_DNA"/>
</dbReference>
<feature type="domain" description="Protein kinase" evidence="4">
    <location>
        <begin position="1"/>
        <end position="123"/>
    </location>
</feature>
<dbReference type="PROSITE" id="PS00108">
    <property type="entry name" value="PROTEIN_KINASE_ST"/>
    <property type="match status" value="1"/>
</dbReference>
<keyword evidence="2" id="KW-0067">ATP-binding</keyword>
<protein>
    <recommendedName>
        <fullName evidence="4">Protein kinase domain-containing protein</fullName>
    </recommendedName>
</protein>
<dbReference type="PROSITE" id="PS50011">
    <property type="entry name" value="PROTEIN_KINASE_DOM"/>
    <property type="match status" value="1"/>
</dbReference>
<sequence length="123" mass="12883">MEVVGCFDSTGEEAAGLGLELPAEAAAAEPLRFFVMERLSGQSLADRILDSKGLPEEEAKEVTRALCKGLAWLHEQGIAHRDVKPANVLFGRSDAAAAPGGHLDDEAPQTGAPPKLIDLSHAG</sequence>
<evidence type="ECO:0000256" key="1">
    <source>
        <dbReference type="ARBA" id="ARBA00022741"/>
    </source>
</evidence>
<organism evidence="5 6">
    <name type="scientific">Prorocentrum cordatum</name>
    <dbReference type="NCBI Taxonomy" id="2364126"/>
    <lineage>
        <taxon>Eukaryota</taxon>
        <taxon>Sar</taxon>
        <taxon>Alveolata</taxon>
        <taxon>Dinophyceae</taxon>
        <taxon>Prorocentrales</taxon>
        <taxon>Prorocentraceae</taxon>
        <taxon>Prorocentrum</taxon>
    </lineage>
</organism>
<keyword evidence="1" id="KW-0547">Nucleotide-binding</keyword>
<evidence type="ECO:0000256" key="2">
    <source>
        <dbReference type="ARBA" id="ARBA00022840"/>
    </source>
</evidence>
<dbReference type="Proteomes" id="UP001189429">
    <property type="component" value="Unassembled WGS sequence"/>
</dbReference>